<proteinExistence type="predicted"/>
<feature type="transmembrane region" description="Helical" evidence="1">
    <location>
        <begin position="101"/>
        <end position="127"/>
    </location>
</feature>
<dbReference type="EMBL" id="VFMO01000001">
    <property type="protein sequence ID" value="TQJ14562.1"/>
    <property type="molecule type" value="Genomic_DNA"/>
</dbReference>
<evidence type="ECO:0000313" key="3">
    <source>
        <dbReference type="Proteomes" id="UP000320806"/>
    </source>
</evidence>
<accession>A0A542EGU6</accession>
<keyword evidence="1" id="KW-1133">Transmembrane helix</keyword>
<protein>
    <submittedName>
        <fullName evidence="2">Uncharacterized protein</fullName>
    </submittedName>
</protein>
<evidence type="ECO:0000256" key="1">
    <source>
        <dbReference type="SAM" id="Phobius"/>
    </source>
</evidence>
<keyword evidence="3" id="KW-1185">Reference proteome</keyword>
<keyword evidence="1" id="KW-0472">Membrane</keyword>
<sequence length="207" mass="22566">MPNDLPCGIPSAAVEQSIVQPILVLGSVALLIVALVLWASGELSFTKSMSGSSRLLKPQYPIIRWMYGTLLLVFGTVYLVELSDAAARLTEGHCSLIVTPALWPTAFVASCVAILSAAFLGLCAWSNRTPLPLVDYFVPRMFRSRPTVFWNALWSFVVIALGLWASVLNLSPVVLVWVMFGLSILPLAFQRAGKAESDTERRDAPND</sequence>
<feature type="transmembrane region" description="Helical" evidence="1">
    <location>
        <begin position="62"/>
        <end position="81"/>
    </location>
</feature>
<feature type="transmembrane region" description="Helical" evidence="1">
    <location>
        <begin position="173"/>
        <end position="192"/>
    </location>
</feature>
<keyword evidence="1" id="KW-0812">Transmembrane</keyword>
<evidence type="ECO:0000313" key="2">
    <source>
        <dbReference type="EMBL" id="TQJ14562.1"/>
    </source>
</evidence>
<organism evidence="2 3">
    <name type="scientific">Yimella lutea</name>
    <dbReference type="NCBI Taxonomy" id="587872"/>
    <lineage>
        <taxon>Bacteria</taxon>
        <taxon>Bacillati</taxon>
        <taxon>Actinomycetota</taxon>
        <taxon>Actinomycetes</taxon>
        <taxon>Micrococcales</taxon>
        <taxon>Dermacoccaceae</taxon>
        <taxon>Yimella</taxon>
    </lineage>
</organism>
<gene>
    <name evidence="2" type="ORF">FB459_2029</name>
</gene>
<dbReference type="Proteomes" id="UP000320806">
    <property type="component" value="Unassembled WGS sequence"/>
</dbReference>
<feature type="transmembrane region" description="Helical" evidence="1">
    <location>
        <begin position="148"/>
        <end position="167"/>
    </location>
</feature>
<dbReference type="RefSeq" id="WP_141928359.1">
    <property type="nucleotide sequence ID" value="NZ_BAABCI010000003.1"/>
</dbReference>
<dbReference type="AlphaFoldDB" id="A0A542EGU6"/>
<feature type="transmembrane region" description="Helical" evidence="1">
    <location>
        <begin position="18"/>
        <end position="41"/>
    </location>
</feature>
<reference evidence="2 3" key="1">
    <citation type="submission" date="2019-06" db="EMBL/GenBank/DDBJ databases">
        <title>Sequencing the genomes of 1000 actinobacteria strains.</title>
        <authorList>
            <person name="Klenk H.-P."/>
        </authorList>
    </citation>
    <scope>NUCLEOTIDE SEQUENCE [LARGE SCALE GENOMIC DNA]</scope>
    <source>
        <strain evidence="2 3">DSM 19828</strain>
    </source>
</reference>
<name>A0A542EGU6_9MICO</name>
<comment type="caution">
    <text evidence="2">The sequence shown here is derived from an EMBL/GenBank/DDBJ whole genome shotgun (WGS) entry which is preliminary data.</text>
</comment>